<accession>A0ABU5MT08</accession>
<dbReference type="CDD" id="cd00761">
    <property type="entry name" value="Glyco_tranf_GTA_type"/>
    <property type="match status" value="1"/>
</dbReference>
<comment type="caution">
    <text evidence="2">The sequence shown here is derived from an EMBL/GenBank/DDBJ whole genome shotgun (WGS) entry which is preliminary data.</text>
</comment>
<dbReference type="InterPro" id="IPR001173">
    <property type="entry name" value="Glyco_trans_2-like"/>
</dbReference>
<keyword evidence="2" id="KW-0808">Transferase</keyword>
<dbReference type="Gene3D" id="3.90.550.10">
    <property type="entry name" value="Spore Coat Polysaccharide Biosynthesis Protein SpsA, Chain A"/>
    <property type="match status" value="1"/>
</dbReference>
<dbReference type="RefSeq" id="WP_322607130.1">
    <property type="nucleotide sequence ID" value="NZ_JARVCO010000002.1"/>
</dbReference>
<feature type="domain" description="Glycosyltransferase 2-like" evidence="1">
    <location>
        <begin position="26"/>
        <end position="188"/>
    </location>
</feature>
<name>A0ABU5MT08_9BACT</name>
<dbReference type="GO" id="GO:0016757">
    <property type="term" value="F:glycosyltransferase activity"/>
    <property type="evidence" value="ECO:0007669"/>
    <property type="project" value="UniProtKB-KW"/>
</dbReference>
<dbReference type="SUPFAM" id="SSF53448">
    <property type="entry name" value="Nucleotide-diphospho-sugar transferases"/>
    <property type="match status" value="1"/>
</dbReference>
<gene>
    <name evidence="2" type="ORF">P9H32_01710</name>
</gene>
<keyword evidence="2" id="KW-0328">Glycosyltransferase</keyword>
<dbReference type="EMBL" id="JARVCO010000002">
    <property type="protein sequence ID" value="MDZ8117329.1"/>
    <property type="molecule type" value="Genomic_DNA"/>
</dbReference>
<evidence type="ECO:0000259" key="1">
    <source>
        <dbReference type="Pfam" id="PF00535"/>
    </source>
</evidence>
<keyword evidence="3" id="KW-1185">Reference proteome</keyword>
<dbReference type="Pfam" id="PF00535">
    <property type="entry name" value="Glycos_transf_2"/>
    <property type="match status" value="1"/>
</dbReference>
<sequence length="326" mass="37192">MKFIPVLLEEAKAMIVESVKKNPLVSIIVPVHNRPSELERAIKSILNQTFSDFEIIVVDDCSTDSTPGVIQTLEDLDDRVSGYRNEKNGGGAYTRNEGARRARGELLAFLDSDDEWVPEKLERQIAYMKNCDGHAVLASYYLVVETNGRVHKRGPGIIPTGHIRESLLKGVCNAVTSVVLIKKEHFDRVGGFSGDLQSMQDYDLWIKLSEFYTCECIPEYLTIMHTDADVRISISPQYRIAGINMFLDKWAETISREIGEKYVDDIRNHHMDSVYYHVAISGLRIGEREPFWTWIRHVRSHGVRNKRNLLLAIGFYILSFLKSTKV</sequence>
<evidence type="ECO:0000313" key="2">
    <source>
        <dbReference type="EMBL" id="MDZ8117329.1"/>
    </source>
</evidence>
<dbReference type="PANTHER" id="PTHR22916">
    <property type="entry name" value="GLYCOSYLTRANSFERASE"/>
    <property type="match status" value="1"/>
</dbReference>
<proteinExistence type="predicted"/>
<organism evidence="2 3">
    <name type="scientific">Pontiella agarivorans</name>
    <dbReference type="NCBI Taxonomy" id="3038953"/>
    <lineage>
        <taxon>Bacteria</taxon>
        <taxon>Pseudomonadati</taxon>
        <taxon>Kiritimatiellota</taxon>
        <taxon>Kiritimatiellia</taxon>
        <taxon>Kiritimatiellales</taxon>
        <taxon>Pontiellaceae</taxon>
        <taxon>Pontiella</taxon>
    </lineage>
</organism>
<protein>
    <submittedName>
        <fullName evidence="2">Glycosyltransferase family 2 protein</fullName>
        <ecNumber evidence="2">2.4.-.-</ecNumber>
    </submittedName>
</protein>
<dbReference type="EC" id="2.4.-.-" evidence="2"/>
<dbReference type="InterPro" id="IPR029044">
    <property type="entry name" value="Nucleotide-diphossugar_trans"/>
</dbReference>
<dbReference type="Proteomes" id="UP001290861">
    <property type="component" value="Unassembled WGS sequence"/>
</dbReference>
<reference evidence="2 3" key="1">
    <citation type="journal article" date="2024" name="Appl. Environ. Microbiol.">
        <title>Pontiella agarivorans sp. nov., a novel marine anaerobic bacterium capable of degrading macroalgal polysaccharides and fixing nitrogen.</title>
        <authorList>
            <person name="Liu N."/>
            <person name="Kivenson V."/>
            <person name="Peng X."/>
            <person name="Cui Z."/>
            <person name="Lankiewicz T.S."/>
            <person name="Gosselin K.M."/>
            <person name="English C.J."/>
            <person name="Blair E.M."/>
            <person name="O'Malley M.A."/>
            <person name="Valentine D.L."/>
        </authorList>
    </citation>
    <scope>NUCLEOTIDE SEQUENCE [LARGE SCALE GENOMIC DNA]</scope>
    <source>
        <strain evidence="2 3">NLcol2</strain>
    </source>
</reference>
<dbReference type="PANTHER" id="PTHR22916:SF3">
    <property type="entry name" value="UDP-GLCNAC:BETAGAL BETA-1,3-N-ACETYLGLUCOSAMINYLTRANSFERASE-LIKE PROTEIN 1"/>
    <property type="match status" value="1"/>
</dbReference>
<evidence type="ECO:0000313" key="3">
    <source>
        <dbReference type="Proteomes" id="UP001290861"/>
    </source>
</evidence>